<comment type="caution">
    <text evidence="1">The sequence shown here is derived from an EMBL/GenBank/DDBJ whole genome shotgun (WGS) entry which is preliminary data.</text>
</comment>
<dbReference type="PaxDb" id="73239-Q7RNQ2"/>
<feature type="non-terminal residue" evidence="1">
    <location>
        <position position="24"/>
    </location>
</feature>
<proteinExistence type="predicted"/>
<reference evidence="1 2" key="1">
    <citation type="journal article" date="2002" name="Nature">
        <title>Genome sequence and comparative analysis of the model rodent malaria parasite Plasmodium yoelii yoelii.</title>
        <authorList>
            <person name="Carlton J.M."/>
            <person name="Angiuoli S.V."/>
            <person name="Suh B.B."/>
            <person name="Kooij T.W."/>
            <person name="Pertea M."/>
            <person name="Silva J.C."/>
            <person name="Ermolaeva M.D."/>
            <person name="Allen J.E."/>
            <person name="Selengut J.D."/>
            <person name="Koo H.L."/>
            <person name="Peterson J.D."/>
            <person name="Pop M."/>
            <person name="Kosack D.S."/>
            <person name="Shumway M.F."/>
            <person name="Bidwell S.L."/>
            <person name="Shallom S.J."/>
            <person name="van Aken S.E."/>
            <person name="Riedmuller S.B."/>
            <person name="Feldblyum T.V."/>
            <person name="Cho J.K."/>
            <person name="Quackenbush J."/>
            <person name="Sedegah M."/>
            <person name="Shoaibi A."/>
            <person name="Cummings L.M."/>
            <person name="Florens L."/>
            <person name="Yates J.R."/>
            <person name="Raine J.D."/>
            <person name="Sinden R.E."/>
            <person name="Harris M.A."/>
            <person name="Cunningham D.A."/>
            <person name="Preiser P.R."/>
            <person name="Bergman L.W."/>
            <person name="Vaidya A.B."/>
            <person name="van Lin L.H."/>
            <person name="Janse C.J."/>
            <person name="Waters A.P."/>
            <person name="Smith H.O."/>
            <person name="White O.R."/>
            <person name="Salzberg S.L."/>
            <person name="Venter J.C."/>
            <person name="Fraser C.M."/>
            <person name="Hoffman S.L."/>
            <person name="Gardner M.J."/>
            <person name="Carucci D.J."/>
        </authorList>
    </citation>
    <scope>NUCLEOTIDE SEQUENCE [LARGE SCALE GENOMIC DNA]</scope>
    <source>
        <strain evidence="1 2">17XNL</strain>
    </source>
</reference>
<evidence type="ECO:0000313" key="2">
    <source>
        <dbReference type="Proteomes" id="UP000008553"/>
    </source>
</evidence>
<gene>
    <name evidence="1" type="ORF">PY01763</name>
</gene>
<dbReference type="Proteomes" id="UP000008553">
    <property type="component" value="Unassembled WGS sequence"/>
</dbReference>
<dbReference type="InParanoid" id="Q7RNQ2"/>
<keyword evidence="2" id="KW-1185">Reference proteome</keyword>
<sequence length="24" mass="3064">MKHIIVQRVYYILIHFKNKVEMFI</sequence>
<name>Q7RNQ2_PLAYO</name>
<organism evidence="1 2">
    <name type="scientific">Plasmodium yoelii yoelii</name>
    <dbReference type="NCBI Taxonomy" id="73239"/>
    <lineage>
        <taxon>Eukaryota</taxon>
        <taxon>Sar</taxon>
        <taxon>Alveolata</taxon>
        <taxon>Apicomplexa</taxon>
        <taxon>Aconoidasida</taxon>
        <taxon>Haemosporida</taxon>
        <taxon>Plasmodiidae</taxon>
        <taxon>Plasmodium</taxon>
        <taxon>Plasmodium (Vinckeia)</taxon>
    </lineage>
</organism>
<dbReference type="AlphaFoldDB" id="Q7RNQ2"/>
<dbReference type="EMBL" id="AABL01000475">
    <property type="protein sequence ID" value="EAA21129.1"/>
    <property type="molecule type" value="Genomic_DNA"/>
</dbReference>
<accession>Q7RNQ2</accession>
<evidence type="ECO:0000313" key="1">
    <source>
        <dbReference type="EMBL" id="EAA21129.1"/>
    </source>
</evidence>
<protein>
    <submittedName>
        <fullName evidence="1">Uncharacterized protein</fullName>
    </submittedName>
</protein>